<evidence type="ECO:0000313" key="2">
    <source>
        <dbReference type="EMBL" id="CAI4003573.1"/>
    </source>
</evidence>
<evidence type="ECO:0000313" key="4">
    <source>
        <dbReference type="EMBL" id="CAL4790885.1"/>
    </source>
</evidence>
<accession>A0A9P1D4B1</accession>
<dbReference type="EMBL" id="CAMXCT010003297">
    <property type="protein sequence ID" value="CAI4003573.1"/>
    <property type="molecule type" value="Genomic_DNA"/>
</dbReference>
<sequence length="219" mass="24101">VVSGLKQAETSMRRFCQSHGSDVLREASRLPAFLCDAALYYQSEASVPSHLEDQLSRLEAVADEFRAIALEPETDESRPESEDLRVDIAVLLESLIMGSFQALAEYKKMHCRLELVAKECQTPHMAMQGHMRETPLTAGALLLVRLLPIRLGGCAAAWLALGVFRGRNHCLWLLGAAAGASRSCSTASGLALRLLVHYILDFVLFYEVLYVVLSLLLVA</sequence>
<keyword evidence="5" id="KW-1185">Reference proteome</keyword>
<proteinExistence type="predicted"/>
<evidence type="ECO:0000313" key="5">
    <source>
        <dbReference type="Proteomes" id="UP001152797"/>
    </source>
</evidence>
<reference evidence="3" key="2">
    <citation type="submission" date="2024-04" db="EMBL/GenBank/DDBJ databases">
        <authorList>
            <person name="Chen Y."/>
            <person name="Shah S."/>
            <person name="Dougan E. K."/>
            <person name="Thang M."/>
            <person name="Chan C."/>
        </authorList>
    </citation>
    <scope>NUCLEOTIDE SEQUENCE [LARGE SCALE GENOMIC DNA]</scope>
</reference>
<keyword evidence="1" id="KW-0472">Membrane</keyword>
<feature type="transmembrane region" description="Helical" evidence="1">
    <location>
        <begin position="142"/>
        <end position="164"/>
    </location>
</feature>
<keyword evidence="1" id="KW-0812">Transmembrane</keyword>
<dbReference type="OrthoDB" id="447854at2759"/>
<dbReference type="EMBL" id="CAMXCT030003297">
    <property type="protein sequence ID" value="CAL4790885.1"/>
    <property type="molecule type" value="Genomic_DNA"/>
</dbReference>
<gene>
    <name evidence="2" type="ORF">C1SCF055_LOCUS29435</name>
</gene>
<dbReference type="AlphaFoldDB" id="A0A9P1D4B1"/>
<feature type="transmembrane region" description="Helical" evidence="1">
    <location>
        <begin position="198"/>
        <end position="218"/>
    </location>
</feature>
<evidence type="ECO:0000313" key="3">
    <source>
        <dbReference type="EMBL" id="CAL1156948.1"/>
    </source>
</evidence>
<name>A0A9P1D4B1_9DINO</name>
<protein>
    <submittedName>
        <fullName evidence="4">Potassium voltage-gated channel subfamily H member 2</fullName>
    </submittedName>
</protein>
<dbReference type="EMBL" id="CAMXCT020003297">
    <property type="protein sequence ID" value="CAL1156948.1"/>
    <property type="molecule type" value="Genomic_DNA"/>
</dbReference>
<feature type="non-terminal residue" evidence="2">
    <location>
        <position position="1"/>
    </location>
</feature>
<keyword evidence="1" id="KW-1133">Transmembrane helix</keyword>
<dbReference type="Proteomes" id="UP001152797">
    <property type="component" value="Unassembled WGS sequence"/>
</dbReference>
<organism evidence="2">
    <name type="scientific">Cladocopium goreaui</name>
    <dbReference type="NCBI Taxonomy" id="2562237"/>
    <lineage>
        <taxon>Eukaryota</taxon>
        <taxon>Sar</taxon>
        <taxon>Alveolata</taxon>
        <taxon>Dinophyceae</taxon>
        <taxon>Suessiales</taxon>
        <taxon>Symbiodiniaceae</taxon>
        <taxon>Cladocopium</taxon>
    </lineage>
</organism>
<comment type="caution">
    <text evidence="2">The sequence shown here is derived from an EMBL/GenBank/DDBJ whole genome shotgun (WGS) entry which is preliminary data.</text>
</comment>
<evidence type="ECO:0000256" key="1">
    <source>
        <dbReference type="SAM" id="Phobius"/>
    </source>
</evidence>
<reference evidence="2" key="1">
    <citation type="submission" date="2022-10" db="EMBL/GenBank/DDBJ databases">
        <authorList>
            <person name="Chen Y."/>
            <person name="Dougan E. K."/>
            <person name="Chan C."/>
            <person name="Rhodes N."/>
            <person name="Thang M."/>
        </authorList>
    </citation>
    <scope>NUCLEOTIDE SEQUENCE</scope>
</reference>